<accession>A0ABY4KZL9</accession>
<dbReference type="SUPFAM" id="SSF53335">
    <property type="entry name" value="S-adenosyl-L-methionine-dependent methyltransferases"/>
    <property type="match status" value="1"/>
</dbReference>
<keyword evidence="2 9" id="KW-0489">Methyltransferase</keyword>
<evidence type="ECO:0000259" key="8">
    <source>
        <dbReference type="Pfam" id="PF18135"/>
    </source>
</evidence>
<evidence type="ECO:0000313" key="9">
    <source>
        <dbReference type="EMBL" id="UPT20669.1"/>
    </source>
</evidence>
<evidence type="ECO:0000256" key="2">
    <source>
        <dbReference type="ARBA" id="ARBA00022603"/>
    </source>
</evidence>
<dbReference type="InterPro" id="IPR050953">
    <property type="entry name" value="N4_N6_ade-DNA_methylase"/>
</dbReference>
<evidence type="ECO:0000313" key="10">
    <source>
        <dbReference type="Proteomes" id="UP000832041"/>
    </source>
</evidence>
<dbReference type="Gene3D" id="3.40.50.150">
    <property type="entry name" value="Vaccinia Virus protein VP39"/>
    <property type="match status" value="1"/>
</dbReference>
<dbReference type="RefSeq" id="WP_248592951.1">
    <property type="nucleotide sequence ID" value="NZ_CP051627.1"/>
</dbReference>
<comment type="catalytic activity">
    <reaction evidence="5">
        <text>a 2'-deoxyadenosine in DNA + S-adenosyl-L-methionine = an N(6)-methyl-2'-deoxyadenosine in DNA + S-adenosyl-L-homocysteine + H(+)</text>
        <dbReference type="Rhea" id="RHEA:15197"/>
        <dbReference type="Rhea" id="RHEA-COMP:12418"/>
        <dbReference type="Rhea" id="RHEA-COMP:12419"/>
        <dbReference type="ChEBI" id="CHEBI:15378"/>
        <dbReference type="ChEBI" id="CHEBI:57856"/>
        <dbReference type="ChEBI" id="CHEBI:59789"/>
        <dbReference type="ChEBI" id="CHEBI:90615"/>
        <dbReference type="ChEBI" id="CHEBI:90616"/>
        <dbReference type="EC" id="2.1.1.72"/>
    </reaction>
</comment>
<dbReference type="InterPro" id="IPR002052">
    <property type="entry name" value="DNA_methylase_N6_adenine_CS"/>
</dbReference>
<protein>
    <recommendedName>
        <fullName evidence="1">site-specific DNA-methyltransferase (adenine-specific)</fullName>
        <ecNumber evidence="1">2.1.1.72</ecNumber>
    </recommendedName>
</protein>
<dbReference type="EMBL" id="CP051627">
    <property type="protein sequence ID" value="UPT20669.1"/>
    <property type="molecule type" value="Genomic_DNA"/>
</dbReference>
<dbReference type="InterPro" id="IPR041635">
    <property type="entry name" value="Type_ISP_LLaBIII_C"/>
</dbReference>
<proteinExistence type="predicted"/>
<dbReference type="PRINTS" id="PR00507">
    <property type="entry name" value="N12N6MTFRASE"/>
</dbReference>
<feature type="domain" description="DNA methylase adenine-specific" evidence="7">
    <location>
        <begin position="311"/>
        <end position="497"/>
    </location>
</feature>
<sequence length="1103" mass="120832">MAPEWLERVVAEFGERCAQKLHRGVGQEEAAIRGPVEHLLTAVGRALGLEVVAHDEAATASGARPDFAVRVDGLITGHVELKKPGTNLAPSAFTGHNRRQWERLKDLPNLLYTNGTSWRLYRHGDLIAATTFTGDLTTAGRTLTCQRLEAETLLKAFLRWTPPPITTATHLVEAVAPLCRLLRASVLDQLDAEHRAVKAGADPDDQPFSVLARSWRNLLFPSATDEVFADGYAQTLTFALLLARTEGIDVAGLPPTEIAQRLGAHQNHSLMGQALKLLSESAVESFHLTLDLLRRIVGAVAWEPIWADRDDAYLHLYESFLSVYDPELRKESGSYYTPVEVVQAMVRLTDEVLTTRLDATDGFLSPAVTTVDPAMGTGTFLHAIIDHTATRAAQTDGPGAAGAAVSDLARRLIGFELQMGPYTVAEMRTVDLLKSHGAAPPPTGLRLHVTNTLDDPYADVVALPGLTALSKSHKQANRIKADTPVTVVIGNPPYRERAEGQGGWVERGSANTDALVPLDRFRKEGNGRVEYVLKNLYVYFWAWACWKVFDAHPTDRHGVICFITTSGYLRGPGFKGMRAYLRRTCSEGWIINVSPEGMRPDVPTRVFPGVQHPLAIAIFVRRADTDPGVPADIRYTQVTGHREDKYTQLAALTLSSDAWKPVRTGWDAPFLPAADSAWDAFPALGDLFCWTAPGIKPNRTWVYAPSPELLERRWQRLVSEPDAEKKRVLFKESRDRKLDTVVGPLPGFPDRPSTIETETGPLLEPIRIAYRSFDRQWTIPDNRLFHGPSPDLWRARLVPGQVFLNEQHSQPVSSGPAVVFSTLIPDMDHFKGSEGGRILPLRHPDGAPNLAPGLLVHLGRILGVPVTAVDVAAYIAGVTAHPAFTKRFADELTTPGIRVPLTADTSLWQEAVTVGREVVWAATYGQACAAPEAGRPEGTIAFAPGDPRRPKNLTPIGKEPPGTITYTESPGGGTVHVGQGTFGPVTPRMWAYDVAGTNVLRKWFSYRKANPGGKRTSPLDDIHLAAWPREWITEFNELLTALRRITDLEPAQADLLDRVLAGPLLTTKELAAAGVQFPQTSKDRKPRRTLLPGDTGSDQGTLL</sequence>
<evidence type="ECO:0000256" key="3">
    <source>
        <dbReference type="ARBA" id="ARBA00022679"/>
    </source>
</evidence>
<dbReference type="EC" id="2.1.1.72" evidence="1"/>
<dbReference type="InterPro" id="IPR029063">
    <property type="entry name" value="SAM-dependent_MTases_sf"/>
</dbReference>
<dbReference type="Pfam" id="PF18135">
    <property type="entry name" value="Type_ISP_C"/>
    <property type="match status" value="1"/>
</dbReference>
<organism evidence="9 10">
    <name type="scientific">Thermobifida alba</name>
    <name type="common">Thermomonospora alba</name>
    <dbReference type="NCBI Taxonomy" id="53522"/>
    <lineage>
        <taxon>Bacteria</taxon>
        <taxon>Bacillati</taxon>
        <taxon>Actinomycetota</taxon>
        <taxon>Actinomycetes</taxon>
        <taxon>Streptosporangiales</taxon>
        <taxon>Nocardiopsidaceae</taxon>
        <taxon>Thermobifida</taxon>
    </lineage>
</organism>
<dbReference type="PANTHER" id="PTHR33841">
    <property type="entry name" value="DNA METHYLTRANSFERASE YEEA-RELATED"/>
    <property type="match status" value="1"/>
</dbReference>
<feature type="region of interest" description="Disordered" evidence="6">
    <location>
        <begin position="1077"/>
        <end position="1103"/>
    </location>
</feature>
<feature type="region of interest" description="Disordered" evidence="6">
    <location>
        <begin position="941"/>
        <end position="972"/>
    </location>
</feature>
<reference evidence="9 10" key="1">
    <citation type="submission" date="2020-04" db="EMBL/GenBank/DDBJ databases">
        <title>Thermobifida alba genome sequencing and assembly.</title>
        <authorList>
            <person name="Luzics S."/>
            <person name="Horvath B."/>
            <person name="Nagy I."/>
            <person name="Toth A."/>
            <person name="Nagy I."/>
            <person name="Kukolya J."/>
        </authorList>
    </citation>
    <scope>NUCLEOTIDE SEQUENCE [LARGE SCALE GENOMIC DNA]</scope>
    <source>
        <strain evidence="9 10">DSM 43795</strain>
    </source>
</reference>
<dbReference type="Pfam" id="PF02384">
    <property type="entry name" value="N6_Mtase"/>
    <property type="match status" value="1"/>
</dbReference>
<dbReference type="PANTHER" id="PTHR33841:SF1">
    <property type="entry name" value="DNA METHYLTRANSFERASE A"/>
    <property type="match status" value="1"/>
</dbReference>
<dbReference type="InterPro" id="IPR003356">
    <property type="entry name" value="DNA_methylase_A-5"/>
</dbReference>
<evidence type="ECO:0000256" key="6">
    <source>
        <dbReference type="SAM" id="MobiDB-lite"/>
    </source>
</evidence>
<evidence type="ECO:0000256" key="4">
    <source>
        <dbReference type="ARBA" id="ARBA00022747"/>
    </source>
</evidence>
<keyword evidence="3" id="KW-0808">Transferase</keyword>
<keyword evidence="4" id="KW-0680">Restriction system</keyword>
<dbReference type="PROSITE" id="PS00092">
    <property type="entry name" value="N6_MTASE"/>
    <property type="match status" value="1"/>
</dbReference>
<keyword evidence="10" id="KW-1185">Reference proteome</keyword>
<evidence type="ECO:0000256" key="5">
    <source>
        <dbReference type="ARBA" id="ARBA00047942"/>
    </source>
</evidence>
<evidence type="ECO:0000256" key="1">
    <source>
        <dbReference type="ARBA" id="ARBA00011900"/>
    </source>
</evidence>
<dbReference type="GO" id="GO:0008168">
    <property type="term" value="F:methyltransferase activity"/>
    <property type="evidence" value="ECO:0007669"/>
    <property type="project" value="UniProtKB-KW"/>
</dbReference>
<dbReference type="Proteomes" id="UP000832041">
    <property type="component" value="Chromosome"/>
</dbReference>
<name>A0ABY4KZL9_THEAE</name>
<evidence type="ECO:0000259" key="7">
    <source>
        <dbReference type="Pfam" id="PF02384"/>
    </source>
</evidence>
<dbReference type="GO" id="GO:0032259">
    <property type="term" value="P:methylation"/>
    <property type="evidence" value="ECO:0007669"/>
    <property type="project" value="UniProtKB-KW"/>
</dbReference>
<gene>
    <name evidence="9" type="ORF">FOF52_06580</name>
</gene>
<feature type="domain" description="Type ISP restriction-modification enzyme LLaBIII C-terminal specificity" evidence="8">
    <location>
        <begin position="686"/>
        <end position="1031"/>
    </location>
</feature>